<sequence>MQTVSGLRNDDTPQKRKVPKSNKLRSKECRERKRRYITILEDKIRNLMKENELLKHKNFILSQSKENSVKTDITQTSTTQNAQMSFEHPLFEYEHFLYEKLYPGVRENPDEIRFSTLEQTSEHTADYSNERIDFIKKAFRDIISNVASLQTKTLQSCHKNMHVSEWIKKCKAKRNQKYTYKTATTPEDIFLEHRFSEGVQNFLEKDGRSLATCRRKIQRIVQKLIEARNQLFNIYNEMKKIYEKSTSFAQYKKSDISQTSELIEKLQNQNFLTPHFLWSIPKKTHDEDVYRDGELTE</sequence>
<reference evidence="3" key="1">
    <citation type="submission" date="2023-07" db="EMBL/GenBank/DDBJ databases">
        <authorList>
            <consortium name="AG Swart"/>
            <person name="Singh M."/>
            <person name="Singh A."/>
            <person name="Seah K."/>
            <person name="Emmerich C."/>
        </authorList>
    </citation>
    <scope>NUCLEOTIDE SEQUENCE</scope>
    <source>
        <strain evidence="3">DP1</strain>
    </source>
</reference>
<dbReference type="SUPFAM" id="SSF57959">
    <property type="entry name" value="Leucine zipper domain"/>
    <property type="match status" value="1"/>
</dbReference>
<dbReference type="Proteomes" id="UP001295684">
    <property type="component" value="Unassembled WGS sequence"/>
</dbReference>
<evidence type="ECO:0000256" key="1">
    <source>
        <dbReference type="SAM" id="Coils"/>
    </source>
</evidence>
<accession>A0AAD2CWV5</accession>
<evidence type="ECO:0000313" key="3">
    <source>
        <dbReference type="EMBL" id="CAI2372863.1"/>
    </source>
</evidence>
<evidence type="ECO:0000313" key="4">
    <source>
        <dbReference type="Proteomes" id="UP001295684"/>
    </source>
</evidence>
<keyword evidence="4" id="KW-1185">Reference proteome</keyword>
<feature type="compositionally biased region" description="Basic residues" evidence="2">
    <location>
        <begin position="15"/>
        <end position="24"/>
    </location>
</feature>
<dbReference type="GO" id="GO:0003700">
    <property type="term" value="F:DNA-binding transcription factor activity"/>
    <property type="evidence" value="ECO:0007669"/>
    <property type="project" value="InterPro"/>
</dbReference>
<evidence type="ECO:0008006" key="5">
    <source>
        <dbReference type="Google" id="ProtNLM"/>
    </source>
</evidence>
<organism evidence="3 4">
    <name type="scientific">Euplotes crassus</name>
    <dbReference type="NCBI Taxonomy" id="5936"/>
    <lineage>
        <taxon>Eukaryota</taxon>
        <taxon>Sar</taxon>
        <taxon>Alveolata</taxon>
        <taxon>Ciliophora</taxon>
        <taxon>Intramacronucleata</taxon>
        <taxon>Spirotrichea</taxon>
        <taxon>Hypotrichia</taxon>
        <taxon>Euplotida</taxon>
        <taxon>Euplotidae</taxon>
        <taxon>Moneuplotes</taxon>
    </lineage>
</organism>
<proteinExistence type="predicted"/>
<dbReference type="EMBL" id="CAMPGE010014175">
    <property type="protein sequence ID" value="CAI2372863.1"/>
    <property type="molecule type" value="Genomic_DNA"/>
</dbReference>
<feature type="coiled-coil region" evidence="1">
    <location>
        <begin position="30"/>
        <end position="57"/>
    </location>
</feature>
<evidence type="ECO:0000256" key="2">
    <source>
        <dbReference type="SAM" id="MobiDB-lite"/>
    </source>
</evidence>
<dbReference type="CDD" id="cd14686">
    <property type="entry name" value="bZIP"/>
    <property type="match status" value="1"/>
</dbReference>
<name>A0AAD2CWV5_EUPCR</name>
<feature type="region of interest" description="Disordered" evidence="2">
    <location>
        <begin position="1"/>
        <end position="27"/>
    </location>
</feature>
<gene>
    <name evidence="3" type="ORF">ECRASSUSDP1_LOCUS14197</name>
</gene>
<dbReference type="InterPro" id="IPR046347">
    <property type="entry name" value="bZIP_sf"/>
</dbReference>
<protein>
    <recommendedName>
        <fullName evidence="5">BZIP domain-containing protein</fullName>
    </recommendedName>
</protein>
<comment type="caution">
    <text evidence="3">The sequence shown here is derived from an EMBL/GenBank/DDBJ whole genome shotgun (WGS) entry which is preliminary data.</text>
</comment>
<dbReference type="AlphaFoldDB" id="A0AAD2CWV5"/>
<keyword evidence="1" id="KW-0175">Coiled coil</keyword>